<keyword evidence="4" id="KW-0256">Endoplasmic reticulum</keyword>
<accession>A0AA35JD39</accession>
<reference evidence="9" key="1">
    <citation type="submission" date="2022-10" db="EMBL/GenBank/DDBJ databases">
        <authorList>
            <person name="Byrne P K."/>
        </authorList>
    </citation>
    <scope>NUCLEOTIDE SEQUENCE</scope>
    <source>
        <strain evidence="9">CBS7001</strain>
    </source>
</reference>
<evidence type="ECO:0008006" key="11">
    <source>
        <dbReference type="Google" id="ProtNLM"/>
    </source>
</evidence>
<organism evidence="9 10">
    <name type="scientific">Saccharomyces uvarum</name>
    <name type="common">Yeast</name>
    <name type="synonym">Saccharomyces bayanus var. uvarum</name>
    <dbReference type="NCBI Taxonomy" id="230603"/>
    <lineage>
        <taxon>Eukaryota</taxon>
        <taxon>Fungi</taxon>
        <taxon>Dikarya</taxon>
        <taxon>Ascomycota</taxon>
        <taxon>Saccharomycotina</taxon>
        <taxon>Saccharomycetes</taxon>
        <taxon>Saccharomycetales</taxon>
        <taxon>Saccharomycetaceae</taxon>
        <taxon>Saccharomyces</taxon>
    </lineage>
</organism>
<dbReference type="Pfam" id="PF10215">
    <property type="entry name" value="Ost4"/>
    <property type="match status" value="1"/>
</dbReference>
<evidence type="ECO:0000256" key="2">
    <source>
        <dbReference type="ARBA" id="ARBA00007685"/>
    </source>
</evidence>
<dbReference type="SUPFAM" id="SSF103464">
    <property type="entry name" value="Oligosaccharyltransferase subunit ost4p"/>
    <property type="match status" value="1"/>
</dbReference>
<evidence type="ECO:0000256" key="5">
    <source>
        <dbReference type="ARBA" id="ARBA00022968"/>
    </source>
</evidence>
<comment type="similarity">
    <text evidence="2">Belongs to the OST4 family.</text>
</comment>
<name>A0AA35JD39_SACUV</name>
<keyword evidence="7 8" id="KW-0472">Membrane</keyword>
<dbReference type="GO" id="GO:0005789">
    <property type="term" value="C:endoplasmic reticulum membrane"/>
    <property type="evidence" value="ECO:0007669"/>
    <property type="project" value="UniProtKB-SubCell"/>
</dbReference>
<comment type="subcellular location">
    <subcellularLocation>
        <location evidence="1">Endoplasmic reticulum membrane</location>
        <topology evidence="1">Single-pass type III membrane protein</topology>
    </subcellularLocation>
</comment>
<evidence type="ECO:0000256" key="3">
    <source>
        <dbReference type="ARBA" id="ARBA00022692"/>
    </source>
</evidence>
<evidence type="ECO:0000313" key="10">
    <source>
        <dbReference type="Proteomes" id="UP001162090"/>
    </source>
</evidence>
<dbReference type="InterPro" id="IPR018943">
    <property type="entry name" value="Oligosaccaryltransferase"/>
</dbReference>
<keyword evidence="5" id="KW-0735">Signal-anchor</keyword>
<keyword evidence="3 8" id="KW-0812">Transmembrane</keyword>
<evidence type="ECO:0000256" key="8">
    <source>
        <dbReference type="SAM" id="Phobius"/>
    </source>
</evidence>
<evidence type="ECO:0000313" key="9">
    <source>
        <dbReference type="EMBL" id="CAI4057655.1"/>
    </source>
</evidence>
<gene>
    <name evidence="9" type="primary">SUVC04G0120</name>
    <name evidence="9" type="ORF">SUVC_04G0120</name>
</gene>
<evidence type="ECO:0000256" key="4">
    <source>
        <dbReference type="ARBA" id="ARBA00022824"/>
    </source>
</evidence>
<dbReference type="EMBL" id="OX365915">
    <property type="protein sequence ID" value="CAI4057655.1"/>
    <property type="molecule type" value="Genomic_DNA"/>
</dbReference>
<protein>
    <recommendedName>
        <fullName evidence="11">Dolichyl-diphosphooligosaccharide--protein glycosyltransferase subunit 4</fullName>
    </recommendedName>
</protein>
<evidence type="ECO:0000256" key="6">
    <source>
        <dbReference type="ARBA" id="ARBA00022989"/>
    </source>
</evidence>
<dbReference type="InterPro" id="IPR036330">
    <property type="entry name" value="Ost4p_sf"/>
</dbReference>
<keyword evidence="6 8" id="KW-1133">Transmembrane helix</keyword>
<feature type="transmembrane region" description="Helical" evidence="8">
    <location>
        <begin position="7"/>
        <end position="28"/>
    </location>
</feature>
<dbReference type="Proteomes" id="UP001162090">
    <property type="component" value="Chromosome 4"/>
</dbReference>
<evidence type="ECO:0000256" key="1">
    <source>
        <dbReference type="ARBA" id="ARBA00004643"/>
    </source>
</evidence>
<proteinExistence type="inferred from homology"/>
<dbReference type="AlphaFoldDB" id="A0AA35JD39"/>
<sequence length="36" mass="4035">MISDEQLNTLAITFGVLMMTLIVIYHAIHSTMSPKN</sequence>
<evidence type="ECO:0000256" key="7">
    <source>
        <dbReference type="ARBA" id="ARBA00023136"/>
    </source>
</evidence>